<reference evidence="2" key="2">
    <citation type="journal article" date="2015" name="Genome Announc.">
        <title>Draft Genome Sequence of Filamentous Marine Cyanobacterium Lyngbya confervoides Strain BDU141951.</title>
        <authorList>
            <person name="Chandrababunaidu M.M."/>
            <person name="Sen D."/>
            <person name="Tripathy S."/>
        </authorList>
    </citation>
    <scope>NUCLEOTIDE SEQUENCE</scope>
    <source>
        <strain evidence="2">BDU141951</strain>
    </source>
</reference>
<evidence type="ECO:0000259" key="1">
    <source>
        <dbReference type="Pfam" id="PF24869"/>
    </source>
</evidence>
<protein>
    <recommendedName>
        <fullName evidence="1">DUF7734 domain-containing protein</fullName>
    </recommendedName>
</protein>
<evidence type="ECO:0000313" key="2">
    <source>
        <dbReference type="EMBL" id="NEV66320.1"/>
    </source>
</evidence>
<dbReference type="AlphaFoldDB" id="A0A0C1YCW6"/>
<reference evidence="2" key="1">
    <citation type="submission" date="2014-11" db="EMBL/GenBank/DDBJ databases">
        <authorList>
            <person name="Malar M.C."/>
            <person name="Sen D."/>
            <person name="Tripathy S."/>
        </authorList>
    </citation>
    <scope>NUCLEOTIDE SEQUENCE</scope>
    <source>
        <strain evidence="2">BDU141951</strain>
    </source>
</reference>
<dbReference type="PANTHER" id="PTHR36729:SF2">
    <property type="entry name" value="EXPRESSED PROTEIN"/>
    <property type="match status" value="1"/>
</dbReference>
<proteinExistence type="predicted"/>
<comment type="caution">
    <text evidence="2">The sequence shown here is derived from an EMBL/GenBank/DDBJ whole genome shotgun (WGS) entry which is preliminary data.</text>
</comment>
<dbReference type="EMBL" id="JTHE02000003">
    <property type="protein sequence ID" value="NEV66320.1"/>
    <property type="molecule type" value="Genomic_DNA"/>
</dbReference>
<dbReference type="InterPro" id="IPR056636">
    <property type="entry name" value="DUF7734"/>
</dbReference>
<accession>A0A0C1YCW6</accession>
<dbReference type="PANTHER" id="PTHR36729">
    <property type="entry name" value="EXPRESSED PROTEIN"/>
    <property type="match status" value="1"/>
</dbReference>
<name>A0A0C1YCW6_9CYAN</name>
<gene>
    <name evidence="2" type="ORF">QQ91_004225</name>
</gene>
<sequence length="97" mass="11031">MLPIQRLEQYTFRFPDEVLMVNAQVDGDEDFVVVFRGFSSSLVKPTAADPEVPVLSEAAIIDTIDRLQSPYTPDNPQYLERDIPWADFSDRLTQLGL</sequence>
<organism evidence="2">
    <name type="scientific">Lyngbya confervoides BDU141951</name>
    <dbReference type="NCBI Taxonomy" id="1574623"/>
    <lineage>
        <taxon>Bacteria</taxon>
        <taxon>Bacillati</taxon>
        <taxon>Cyanobacteriota</taxon>
        <taxon>Cyanophyceae</taxon>
        <taxon>Oscillatoriophycideae</taxon>
        <taxon>Oscillatoriales</taxon>
        <taxon>Microcoleaceae</taxon>
        <taxon>Lyngbya</taxon>
    </lineage>
</organism>
<feature type="domain" description="DUF7734" evidence="1">
    <location>
        <begin position="4"/>
        <end position="92"/>
    </location>
</feature>
<dbReference type="Pfam" id="PF24869">
    <property type="entry name" value="DUF7734"/>
    <property type="match status" value="1"/>
</dbReference>
<reference evidence="2" key="3">
    <citation type="submission" date="2020-02" db="EMBL/GenBank/DDBJ databases">
        <authorList>
            <person name="Sarangi A.N."/>
            <person name="Ghosh S."/>
            <person name="Mukherjee M."/>
            <person name="Tripathy S."/>
        </authorList>
    </citation>
    <scope>NUCLEOTIDE SEQUENCE</scope>
    <source>
        <strain evidence="2">BDU141951</strain>
    </source>
</reference>